<dbReference type="PANTHER" id="PTHR13136">
    <property type="entry name" value="TESTIS DEVELOPMENT PROTEIN PRTD"/>
    <property type="match status" value="1"/>
</dbReference>
<dbReference type="RefSeq" id="WP_124802784.1">
    <property type="nucleotide sequence ID" value="NZ_CP098827.1"/>
</dbReference>
<name>A0AAU7KJP2_9GAMM</name>
<dbReference type="Pfam" id="PF20408">
    <property type="entry name" value="Abhydrolase_11"/>
    <property type="match status" value="1"/>
</dbReference>
<proteinExistence type="predicted"/>
<sequence length="236" mass="25792">MSQLVLPDAFTQEFSQALAAGHRGEWQVPDLAPVILEGPPCRDVLLLAHGAGAGHDSPFLLEWRAALARAGVQTLSFEFAYLREMRAAGRRRPPPRVARLVEEMRLWRDVLSQMVPGALWLGGKSMGGRVASLLAAEDGAPGLVLAGYPFHPVGKPERLRLDHWPSLACPLVVLQGTRDPFGTRDEVAGYELPAHARLEWLEDGDHDWSPRRLSGLSRQDLMAKAARATADAMGKS</sequence>
<evidence type="ECO:0000313" key="2">
    <source>
        <dbReference type="EMBL" id="XBO71809.1"/>
    </source>
</evidence>
<evidence type="ECO:0000259" key="1">
    <source>
        <dbReference type="Pfam" id="PF20408"/>
    </source>
</evidence>
<organism evidence="2">
    <name type="scientific">Halomonas sp. RT37</name>
    <dbReference type="NCBI Taxonomy" id="2950872"/>
    <lineage>
        <taxon>Bacteria</taxon>
        <taxon>Pseudomonadati</taxon>
        <taxon>Pseudomonadota</taxon>
        <taxon>Gammaproteobacteria</taxon>
        <taxon>Oceanospirillales</taxon>
        <taxon>Halomonadaceae</taxon>
        <taxon>Halomonas</taxon>
    </lineage>
</organism>
<feature type="domain" description="KANL3/Tex30 alpha/beta hydrolase-like" evidence="1">
    <location>
        <begin position="43"/>
        <end position="232"/>
    </location>
</feature>
<accession>A0AAU7KJP2</accession>
<dbReference type="PANTHER" id="PTHR13136:SF11">
    <property type="entry name" value="TESTIS-EXPRESSED PROTEIN 30"/>
    <property type="match status" value="1"/>
</dbReference>
<dbReference type="Gene3D" id="3.40.50.1820">
    <property type="entry name" value="alpha/beta hydrolase"/>
    <property type="match status" value="1"/>
</dbReference>
<dbReference type="AlphaFoldDB" id="A0AAU7KJP2"/>
<dbReference type="InterPro" id="IPR029058">
    <property type="entry name" value="AB_hydrolase_fold"/>
</dbReference>
<dbReference type="EMBL" id="CP098827">
    <property type="protein sequence ID" value="XBO71809.1"/>
    <property type="molecule type" value="Genomic_DNA"/>
</dbReference>
<dbReference type="GO" id="GO:0016787">
    <property type="term" value="F:hydrolase activity"/>
    <property type="evidence" value="ECO:0007669"/>
    <property type="project" value="UniProtKB-KW"/>
</dbReference>
<gene>
    <name evidence="2" type="ORF">NFG58_03575</name>
</gene>
<dbReference type="InterPro" id="IPR046879">
    <property type="entry name" value="KANL3/Tex30_Abhydrolase"/>
</dbReference>
<keyword evidence="2" id="KW-0378">Hydrolase</keyword>
<dbReference type="InterPro" id="IPR026555">
    <property type="entry name" value="NSL3/Tex30"/>
</dbReference>
<dbReference type="SUPFAM" id="SSF53474">
    <property type="entry name" value="alpha/beta-Hydrolases"/>
    <property type="match status" value="1"/>
</dbReference>
<protein>
    <submittedName>
        <fullName evidence="2">Dienelactone hydrolase</fullName>
    </submittedName>
</protein>
<reference evidence="2" key="1">
    <citation type="submission" date="2022-06" db="EMBL/GenBank/DDBJ databases">
        <title>A novel DMS-producing enzyme.</title>
        <authorList>
            <person name="Zhang Y."/>
        </authorList>
    </citation>
    <scope>NUCLEOTIDE SEQUENCE</scope>
    <source>
        <strain evidence="2">RT37</strain>
    </source>
</reference>